<feature type="transmembrane region" description="Helical" evidence="10">
    <location>
        <begin position="1024"/>
        <end position="1046"/>
    </location>
</feature>
<feature type="compositionally biased region" description="Basic and acidic residues" evidence="9">
    <location>
        <begin position="949"/>
        <end position="963"/>
    </location>
</feature>
<feature type="region of interest" description="Disordered" evidence="9">
    <location>
        <begin position="456"/>
        <end position="486"/>
    </location>
</feature>
<reference evidence="13" key="1">
    <citation type="journal article" date="2012" name="PLoS Pathog.">
        <title>Comparative genomics of the apicomplexan parasites Toxoplasma gondii and Neospora caninum: Coccidia differing in host range and transmission strategy.</title>
        <authorList>
            <person name="Reid A.J."/>
            <person name="Vermont S.J."/>
            <person name="Cotton J.A."/>
            <person name="Harris D."/>
            <person name="Hill-Cawthorne G.A."/>
            <person name="Konen-Waisman S."/>
            <person name="Latham S.M."/>
            <person name="Mourier T."/>
            <person name="Norton R."/>
            <person name="Quail M.A."/>
            <person name="Sanders M."/>
            <person name="Shanmugam D."/>
            <person name="Sohal A."/>
            <person name="Wasmuth J.D."/>
            <person name="Brunk B."/>
            <person name="Grigg M.E."/>
            <person name="Howard J.C."/>
            <person name="Parkinson J."/>
            <person name="Roos D.S."/>
            <person name="Trees A.J."/>
            <person name="Berriman M."/>
            <person name="Pain A."/>
            <person name="Wastling J.M."/>
        </authorList>
    </citation>
    <scope>NUCLEOTIDE SEQUENCE [LARGE SCALE GENOMIC DNA]</scope>
    <source>
        <strain evidence="13">Liverpool</strain>
    </source>
</reference>
<evidence type="ECO:0000256" key="3">
    <source>
        <dbReference type="ARBA" id="ARBA00022664"/>
    </source>
</evidence>
<evidence type="ECO:0000256" key="6">
    <source>
        <dbReference type="ARBA" id="ARBA00023187"/>
    </source>
</evidence>
<keyword evidence="10" id="KW-0472">Membrane</keyword>
<evidence type="ECO:0000256" key="8">
    <source>
        <dbReference type="ARBA" id="ARBA00023274"/>
    </source>
</evidence>
<dbReference type="Pfam" id="PF09785">
    <property type="entry name" value="Prp31_C"/>
    <property type="match status" value="1"/>
</dbReference>
<comment type="subcellular location">
    <subcellularLocation>
        <location evidence="1">Nucleus</location>
    </subcellularLocation>
</comment>
<feature type="region of interest" description="Disordered" evidence="9">
    <location>
        <begin position="1538"/>
        <end position="1619"/>
    </location>
</feature>
<dbReference type="OrthoDB" id="4771285at2759"/>
<feature type="compositionally biased region" description="Polar residues" evidence="9">
    <location>
        <begin position="967"/>
        <end position="980"/>
    </location>
</feature>
<feature type="compositionally biased region" description="Polar residues" evidence="9">
    <location>
        <begin position="1303"/>
        <end position="1316"/>
    </location>
</feature>
<feature type="compositionally biased region" description="Polar residues" evidence="9">
    <location>
        <begin position="638"/>
        <end position="651"/>
    </location>
</feature>
<dbReference type="InterPro" id="IPR042239">
    <property type="entry name" value="Nop_C"/>
</dbReference>
<dbReference type="PANTHER" id="PTHR13904">
    <property type="entry name" value="PRE-MRNA SPLICING FACTOR PRP31"/>
    <property type="match status" value="1"/>
</dbReference>
<keyword evidence="10" id="KW-0812">Transmembrane</keyword>
<evidence type="ECO:0000313" key="13">
    <source>
        <dbReference type="Proteomes" id="UP000007494"/>
    </source>
</evidence>
<dbReference type="InterPro" id="IPR027105">
    <property type="entry name" value="Prp31"/>
</dbReference>
<dbReference type="InterPro" id="IPR036070">
    <property type="entry name" value="Nop_dom_sf"/>
</dbReference>
<dbReference type="InterPro" id="IPR019175">
    <property type="entry name" value="Prp31_C"/>
</dbReference>
<feature type="transmembrane region" description="Helical" evidence="10">
    <location>
        <begin position="1628"/>
        <end position="1651"/>
    </location>
</feature>
<dbReference type="Gene3D" id="1.10.287.4070">
    <property type="match status" value="1"/>
</dbReference>
<evidence type="ECO:0000256" key="7">
    <source>
        <dbReference type="ARBA" id="ARBA00023242"/>
    </source>
</evidence>
<keyword evidence="5" id="KW-0694">RNA-binding</keyword>
<keyword evidence="7" id="KW-0539">Nucleus</keyword>
<dbReference type="GO" id="GO:0003723">
    <property type="term" value="F:RNA binding"/>
    <property type="evidence" value="ECO:0007669"/>
    <property type="project" value="UniProtKB-KW"/>
</dbReference>
<comment type="similarity">
    <text evidence="2">Belongs to the PRP31 family.</text>
</comment>
<dbReference type="VEuPathDB" id="ToxoDB:NCLIV_018700"/>
<feature type="region of interest" description="Disordered" evidence="9">
    <location>
        <begin position="934"/>
        <end position="1007"/>
    </location>
</feature>
<feature type="transmembrane region" description="Helical" evidence="10">
    <location>
        <begin position="695"/>
        <end position="719"/>
    </location>
</feature>
<keyword evidence="13" id="KW-1185">Reference proteome</keyword>
<gene>
    <name evidence="12" type="ORF">NCLIV_018700</name>
</gene>
<keyword evidence="8" id="KW-0687">Ribonucleoprotein</keyword>
<protein>
    <submittedName>
        <fullName evidence="12">SnoRNA binding domain, related</fullName>
    </submittedName>
</protein>
<sequence>MQSTLAESFLCDLQDLEDEDAEEVESAAGIPGPEAPQSQAKGEAGGLLGAPSLSLDVSETKGSSEKIEEDDLDTPIPDAVQEYERRQQENYVGVVVSDLMLQPDFLALLDRVRVLTPQEAEYDNEELHLIEQCNERVIDIDKDILNIHKFIKDIYSMKFPELESIVQGPLEYIGVVLRIQNQTDLTQVDLSDLLPSPTIMALTVAASLSVSSSSSSSSGRRLPDEEFCKAIAAAKEAIALAEKRKEILQYLESRMSLIAPNVSTILGAALAARLLTRVGGLKMLAKMPSQNIMLVGSQKKTSFSLSSKGGATASASGPFSSLLCSCEIILLTPPAFRTRALRLLAGKVSLAARVDFFGQSKDGEKGKAMREEIVRALIKVQEPPPAPQKKALPAPDERARPKRGGKKYRRMKEKYELTEVHKQLNRMQFGVEEDQNGLKAKGLGMLGKSIASGRLKIQAKQQKKLQPSRKRQQQMNRGAGARAGNETAGCGFSSSLTFTPIQGIELCNPGAAGAANPSGGAGKKQESTAKVNYFSSTGKFTKCHVEVERANFCLQDPEGSSVVTEGESWFVAKLCNSLAALPLAGVTAAPQSPVVPVYDRLSVETSDTGDGLDTSAFPEGFDKESSSRGKKPDGALEQTESTGDTLQSTGLSGKAEPLDVLRRRSRRRTTGTRSIGSLPTAKLNTQQRLQKRNSALWEALQIVLALGVGVLLAPGLYMALRPLVGNGAAPIRRFTVAAGTAMKHAAFLGPMKASQKGRKRQQQMNRGAGARAGNETAGCGFSSSLTFTPIQGIELCNPGAAGAANPSGGAGKKQESTAKVNYFSSTGKFTKERWTLCLRYIAGSDCTSVGSCAPGARGLSPRLFLQTWFGKCHVEVERANFCLQDPEGSSVATEGESWFVEKLCNSLAALPLAGVTAAPQSPVVPVYDRLSVETSDTGDGLDTSAFPEGFDKESSSRGKKPDGALEQTESTGDSLQSTGLSGKAEPLDVLRRRSRRRTTGTRSIGSLPTAKLNTQHRAPKRNSALWEALQIVLALGVGVLLAPGLYMALRPLVGFFNFAFLSGAAPIRRFTVAAGTAMKHAAVLGPMKASQKGRKRQQQMNRGAGARAGNETAGCGFSSSLTFTPIQGIELCNPGAAGAANPSGGAGKKQESTAKVNYFSSTGKFTKERWTLCLRYIAGSDCTSVGSCAPGARGLSPRLFLQTWFGKCHVEVERANFCLQDPEGSSVATEGESWFVEKLCNSLAALPLAGVTAAPQSPVVPVYDRLSVETSDTGDGLDTSAFPEGFDKESSSRGKKPDGALEQTESTGDTLQSTGLSGKAEPLDVLRRRSRRRTTGTRSIGSLPTAKLNTQQRLQKRNRALWEALKIVLALGVFVAPGVYLALETPLGFFNFAFLSGAAPIRRFTVAAGTAMKHAAVLGPMKASQKGRKRQQQMNRGAGARAGNETAGCGFSSSLTFTPIQGIELCNPGAAGAANPSGGAGKKQESTAKVNYFSSTGKFTKRMQDGTVQKAQKRPLSGVTAAPQSPVVPVYDRLSVETSNTGDGLDTSAFPEGFDKESSSRGKKPDGALEQPESTGDSLQSTGLSGKAEPLDVLRRRSRRRTTGTRSIGSLPTAKLNTKQRLQKRNSALWEALKIVLALGVFVAPGVYLALETPLGFFNFAFLSGAAPIRRFTVAAGTAMKHAAVLGPMKASRKGRKRQQQMNRGAGARAGNETAGCGFSSSLTFTPIQGIELCNPGAAGAANPSGGAGKKQESTAKVNYFSSTGKFTKVEKDLASMVPKAV</sequence>
<keyword evidence="6" id="KW-0508">mRNA splicing</keyword>
<dbReference type="InParanoid" id="F0VED6"/>
<feature type="region of interest" description="Disordered" evidence="9">
    <location>
        <begin position="17"/>
        <end position="71"/>
    </location>
</feature>
<dbReference type="PROSITE" id="PS51358">
    <property type="entry name" value="NOP"/>
    <property type="match status" value="1"/>
</dbReference>
<feature type="region of interest" description="Disordered" evidence="9">
    <location>
        <begin position="1420"/>
        <end position="1443"/>
    </location>
</feature>
<evidence type="ECO:0000256" key="9">
    <source>
        <dbReference type="SAM" id="MobiDB-lite"/>
    </source>
</evidence>
<feature type="region of interest" description="Disordered" evidence="9">
    <location>
        <begin position="1270"/>
        <end position="1351"/>
    </location>
</feature>
<feature type="domain" description="Nop" evidence="11">
    <location>
        <begin position="258"/>
        <end position="382"/>
    </location>
</feature>
<name>F0VED6_NEOCL</name>
<accession>F0VED6</accession>
<dbReference type="Proteomes" id="UP000007494">
    <property type="component" value="Chromosome VI"/>
</dbReference>
<dbReference type="eggNOG" id="KOG2574">
    <property type="taxonomic scope" value="Eukaryota"/>
</dbReference>
<dbReference type="Gene3D" id="1.10.246.90">
    <property type="entry name" value="Nop domain"/>
    <property type="match status" value="1"/>
</dbReference>
<proteinExistence type="inferred from homology"/>
<keyword evidence="10" id="KW-1133">Transmembrane helix</keyword>
<feature type="compositionally biased region" description="Basic residues" evidence="9">
    <location>
        <begin position="461"/>
        <end position="472"/>
    </location>
</feature>
<feature type="compositionally biased region" description="Polar residues" evidence="9">
    <location>
        <begin position="1572"/>
        <end position="1584"/>
    </location>
</feature>
<dbReference type="EMBL" id="FR823387">
    <property type="protein sequence ID" value="CBZ52080.1"/>
    <property type="molecule type" value="Genomic_DNA"/>
</dbReference>
<feature type="region of interest" description="Disordered" evidence="9">
    <location>
        <begin position="752"/>
        <end position="772"/>
    </location>
</feature>
<feature type="compositionally biased region" description="Basic and acidic residues" evidence="9">
    <location>
        <begin position="1553"/>
        <end position="1567"/>
    </location>
</feature>
<dbReference type="InterPro" id="IPR002687">
    <property type="entry name" value="Nop_dom"/>
</dbReference>
<feature type="region of interest" description="Disordered" evidence="9">
    <location>
        <begin position="1689"/>
        <end position="1710"/>
    </location>
</feature>
<keyword evidence="4" id="KW-0747">Spliceosome</keyword>
<feature type="region of interest" description="Disordered" evidence="9">
    <location>
        <begin position="604"/>
        <end position="686"/>
    </location>
</feature>
<evidence type="ECO:0000256" key="1">
    <source>
        <dbReference type="ARBA" id="ARBA00004123"/>
    </source>
</evidence>
<dbReference type="GeneID" id="13444946"/>
<dbReference type="Pfam" id="PF01798">
    <property type="entry name" value="Nop"/>
    <property type="match status" value="1"/>
</dbReference>
<keyword evidence="3" id="KW-0507">mRNA processing</keyword>
<feature type="region of interest" description="Disordered" evidence="9">
    <location>
        <begin position="1086"/>
        <end position="1107"/>
    </location>
</feature>
<feature type="compositionally biased region" description="Basic and acidic residues" evidence="9">
    <location>
        <begin position="1285"/>
        <end position="1299"/>
    </location>
</feature>
<evidence type="ECO:0000256" key="4">
    <source>
        <dbReference type="ARBA" id="ARBA00022728"/>
    </source>
</evidence>
<dbReference type="RefSeq" id="XP_003882112.1">
    <property type="nucleotide sequence ID" value="XM_003882063.1"/>
</dbReference>
<dbReference type="GO" id="GO:0046540">
    <property type="term" value="C:U4/U6 x U5 tri-snRNP complex"/>
    <property type="evidence" value="ECO:0007669"/>
    <property type="project" value="InterPro"/>
</dbReference>
<evidence type="ECO:0000256" key="10">
    <source>
        <dbReference type="SAM" id="Phobius"/>
    </source>
</evidence>
<feature type="compositionally biased region" description="Basic and acidic residues" evidence="9">
    <location>
        <begin position="620"/>
        <end position="634"/>
    </location>
</feature>
<organism evidence="12 13">
    <name type="scientific">Neospora caninum (strain Liverpool)</name>
    <dbReference type="NCBI Taxonomy" id="572307"/>
    <lineage>
        <taxon>Eukaryota</taxon>
        <taxon>Sar</taxon>
        <taxon>Alveolata</taxon>
        <taxon>Apicomplexa</taxon>
        <taxon>Conoidasida</taxon>
        <taxon>Coccidia</taxon>
        <taxon>Eucoccidiorida</taxon>
        <taxon>Eimeriorina</taxon>
        <taxon>Sarcocystidae</taxon>
        <taxon>Neospora</taxon>
    </lineage>
</organism>
<feature type="region of interest" description="Disordered" evidence="9">
    <location>
        <begin position="381"/>
        <end position="408"/>
    </location>
</feature>
<dbReference type="GO" id="GO:0005687">
    <property type="term" value="C:U4 snRNP"/>
    <property type="evidence" value="ECO:0007669"/>
    <property type="project" value="TreeGrafter"/>
</dbReference>
<evidence type="ECO:0000256" key="5">
    <source>
        <dbReference type="ARBA" id="ARBA00022884"/>
    </source>
</evidence>
<dbReference type="SUPFAM" id="SSF89124">
    <property type="entry name" value="Nop domain"/>
    <property type="match status" value="1"/>
</dbReference>
<feature type="region of interest" description="Disordered" evidence="9">
    <location>
        <begin position="1501"/>
        <end position="1524"/>
    </location>
</feature>
<dbReference type="InterPro" id="IPR012976">
    <property type="entry name" value="NOSIC"/>
</dbReference>
<evidence type="ECO:0000259" key="11">
    <source>
        <dbReference type="PROSITE" id="PS51358"/>
    </source>
</evidence>
<evidence type="ECO:0000313" key="12">
    <source>
        <dbReference type="EMBL" id="CBZ52080.1"/>
    </source>
</evidence>
<evidence type="ECO:0000256" key="2">
    <source>
        <dbReference type="ARBA" id="ARBA00005572"/>
    </source>
</evidence>
<dbReference type="GO" id="GO:0000244">
    <property type="term" value="P:spliceosomal tri-snRNP complex assembly"/>
    <property type="evidence" value="ECO:0007669"/>
    <property type="project" value="InterPro"/>
</dbReference>
<dbReference type="GO" id="GO:0071011">
    <property type="term" value="C:precatalytic spliceosome"/>
    <property type="evidence" value="ECO:0007669"/>
    <property type="project" value="TreeGrafter"/>
</dbReference>
<dbReference type="PANTHER" id="PTHR13904:SF0">
    <property type="entry name" value="U4_U6 SMALL NUCLEAR RIBONUCLEOPROTEIN PRP31"/>
    <property type="match status" value="1"/>
</dbReference>
<dbReference type="SMART" id="SM00931">
    <property type="entry name" value="NOSIC"/>
    <property type="match status" value="1"/>
</dbReference>